<evidence type="ECO:0000256" key="12">
    <source>
        <dbReference type="ARBA" id="ARBA00029792"/>
    </source>
</evidence>
<dbReference type="Gene3D" id="3.30.420.110">
    <property type="entry name" value="MutS, connector domain"/>
    <property type="match status" value="1"/>
</dbReference>
<dbReference type="Pfam" id="PF01624">
    <property type="entry name" value="MutS_I"/>
    <property type="match status" value="1"/>
</dbReference>
<comment type="subunit">
    <text evidence="11">Heterodimer consisting of MSH2-MSH3 (MutS beta). Forms a ternary complex with MutL alpha (MLH1-PMS1).</text>
</comment>
<keyword evidence="9" id="KW-0539">Nucleus</keyword>
<dbReference type="STRING" id="747525.W4KJE0"/>
<feature type="compositionally biased region" description="Basic residues" evidence="14">
    <location>
        <begin position="8"/>
        <end position="20"/>
    </location>
</feature>
<dbReference type="SUPFAM" id="SSF52540">
    <property type="entry name" value="P-loop containing nucleoside triphosphate hydrolases"/>
    <property type="match status" value="1"/>
</dbReference>
<dbReference type="InParanoid" id="W4KJE0"/>
<dbReference type="FunFam" id="1.10.1420.10:FF:000004">
    <property type="entry name" value="DNA mismatch repair protein Msh3"/>
    <property type="match status" value="1"/>
</dbReference>
<dbReference type="PIRSF" id="PIRSF037677">
    <property type="entry name" value="DNA_mis_repair_Msh6"/>
    <property type="match status" value="1"/>
</dbReference>
<dbReference type="HOGENOM" id="CLU_002472_0_2_1"/>
<keyword evidence="8" id="KW-0234">DNA repair</keyword>
<evidence type="ECO:0000256" key="9">
    <source>
        <dbReference type="ARBA" id="ARBA00023242"/>
    </source>
</evidence>
<evidence type="ECO:0000256" key="6">
    <source>
        <dbReference type="ARBA" id="ARBA00022840"/>
    </source>
</evidence>
<dbReference type="InterPro" id="IPR027417">
    <property type="entry name" value="P-loop_NTPase"/>
</dbReference>
<dbReference type="GO" id="GO:0005524">
    <property type="term" value="F:ATP binding"/>
    <property type="evidence" value="ECO:0007669"/>
    <property type="project" value="UniProtKB-KW"/>
</dbReference>
<dbReference type="FunFam" id="3.40.1170.10:FF:000004">
    <property type="entry name" value="DNA mismatch repair protein"/>
    <property type="match status" value="1"/>
</dbReference>
<organism evidence="16 17">
    <name type="scientific">Heterobasidion irregulare (strain TC 32-1)</name>
    <dbReference type="NCBI Taxonomy" id="747525"/>
    <lineage>
        <taxon>Eukaryota</taxon>
        <taxon>Fungi</taxon>
        <taxon>Dikarya</taxon>
        <taxon>Basidiomycota</taxon>
        <taxon>Agaricomycotina</taxon>
        <taxon>Agaricomycetes</taxon>
        <taxon>Russulales</taxon>
        <taxon>Bondarzewiaceae</taxon>
        <taxon>Heterobasidion</taxon>
        <taxon>Heterobasidion annosum species complex</taxon>
    </lineage>
</organism>
<comment type="subcellular location">
    <subcellularLocation>
        <location evidence="1">Nucleus</location>
    </subcellularLocation>
</comment>
<dbReference type="InterPro" id="IPR000432">
    <property type="entry name" value="DNA_mismatch_repair_MutS_C"/>
</dbReference>
<evidence type="ECO:0000256" key="14">
    <source>
        <dbReference type="SAM" id="MobiDB-lite"/>
    </source>
</evidence>
<dbReference type="KEGG" id="hir:HETIRDRAFT_44359"/>
<gene>
    <name evidence="16" type="ORF">HETIRDRAFT_44359</name>
</gene>
<dbReference type="InterPro" id="IPR045076">
    <property type="entry name" value="MutS"/>
</dbReference>
<dbReference type="SUPFAM" id="SSF48334">
    <property type="entry name" value="DNA repair protein MutS, domain III"/>
    <property type="match status" value="1"/>
</dbReference>
<evidence type="ECO:0000256" key="10">
    <source>
        <dbReference type="ARBA" id="ARBA00025373"/>
    </source>
</evidence>
<dbReference type="GeneID" id="20675534"/>
<dbReference type="InterPro" id="IPR017261">
    <property type="entry name" value="DNA_mismatch_repair_MutS/MSH"/>
</dbReference>
<dbReference type="EMBL" id="KI925455">
    <property type="protein sequence ID" value="ETW85435.1"/>
    <property type="molecule type" value="Genomic_DNA"/>
</dbReference>
<dbReference type="PANTHER" id="PTHR11361:SF122">
    <property type="entry name" value="DNA MISMATCH REPAIR PROTEIN MSH3"/>
    <property type="match status" value="1"/>
</dbReference>
<dbReference type="OrthoDB" id="121051at2759"/>
<reference evidence="16 17" key="1">
    <citation type="journal article" date="2012" name="New Phytol.">
        <title>Insight into trade-off between wood decay and parasitism from the genome of a fungal forest pathogen.</title>
        <authorList>
            <person name="Olson A."/>
            <person name="Aerts A."/>
            <person name="Asiegbu F."/>
            <person name="Belbahri L."/>
            <person name="Bouzid O."/>
            <person name="Broberg A."/>
            <person name="Canback B."/>
            <person name="Coutinho P.M."/>
            <person name="Cullen D."/>
            <person name="Dalman K."/>
            <person name="Deflorio G."/>
            <person name="van Diepen L.T."/>
            <person name="Dunand C."/>
            <person name="Duplessis S."/>
            <person name="Durling M."/>
            <person name="Gonthier P."/>
            <person name="Grimwood J."/>
            <person name="Fossdal C.G."/>
            <person name="Hansson D."/>
            <person name="Henrissat B."/>
            <person name="Hietala A."/>
            <person name="Himmelstrand K."/>
            <person name="Hoffmeister D."/>
            <person name="Hogberg N."/>
            <person name="James T.Y."/>
            <person name="Karlsson M."/>
            <person name="Kohler A."/>
            <person name="Kues U."/>
            <person name="Lee Y.H."/>
            <person name="Lin Y.C."/>
            <person name="Lind M."/>
            <person name="Lindquist E."/>
            <person name="Lombard V."/>
            <person name="Lucas S."/>
            <person name="Lunden K."/>
            <person name="Morin E."/>
            <person name="Murat C."/>
            <person name="Park J."/>
            <person name="Raffaello T."/>
            <person name="Rouze P."/>
            <person name="Salamov A."/>
            <person name="Schmutz J."/>
            <person name="Solheim H."/>
            <person name="Stahlberg J."/>
            <person name="Velez H."/>
            <person name="de Vries R.P."/>
            <person name="Wiebenga A."/>
            <person name="Woodward S."/>
            <person name="Yakovlev I."/>
            <person name="Garbelotto M."/>
            <person name="Martin F."/>
            <person name="Grigoriev I.V."/>
            <person name="Stenlid J."/>
        </authorList>
    </citation>
    <scope>NUCLEOTIDE SEQUENCE [LARGE SCALE GENOMIC DNA]</scope>
    <source>
        <strain evidence="16 17">TC 32-1</strain>
    </source>
</reference>
<dbReference type="PROSITE" id="PS00486">
    <property type="entry name" value="DNA_MISMATCH_REPAIR_2"/>
    <property type="match status" value="1"/>
</dbReference>
<dbReference type="GO" id="GO:0006298">
    <property type="term" value="P:mismatch repair"/>
    <property type="evidence" value="ECO:0007669"/>
    <property type="project" value="InterPro"/>
</dbReference>
<dbReference type="InterPro" id="IPR007696">
    <property type="entry name" value="DNA_mismatch_repair_MutS_core"/>
</dbReference>
<dbReference type="Pfam" id="PF00488">
    <property type="entry name" value="MutS_V"/>
    <property type="match status" value="1"/>
</dbReference>
<evidence type="ECO:0000256" key="7">
    <source>
        <dbReference type="ARBA" id="ARBA00023125"/>
    </source>
</evidence>
<evidence type="ECO:0000259" key="15">
    <source>
        <dbReference type="PROSITE" id="PS00486"/>
    </source>
</evidence>
<dbReference type="FunCoup" id="W4KJE0">
    <property type="interactions" value="591"/>
</dbReference>
<proteinExistence type="inferred from homology"/>
<feature type="domain" description="DNA mismatch repair proteins mutS family" evidence="15">
    <location>
        <begin position="779"/>
        <end position="795"/>
    </location>
</feature>
<keyword evidence="6" id="KW-0067">ATP-binding</keyword>
<feature type="region of interest" description="Disordered" evidence="14">
    <location>
        <begin position="1"/>
        <end position="24"/>
    </location>
</feature>
<keyword evidence="17" id="KW-1185">Reference proteome</keyword>
<dbReference type="InterPro" id="IPR007695">
    <property type="entry name" value="DNA_mismatch_repair_MutS-lik_N"/>
</dbReference>
<evidence type="ECO:0000256" key="13">
    <source>
        <dbReference type="ARBA" id="ARBA00073774"/>
    </source>
</evidence>
<evidence type="ECO:0000256" key="11">
    <source>
        <dbReference type="ARBA" id="ARBA00025902"/>
    </source>
</evidence>
<dbReference type="Gene3D" id="1.10.1420.10">
    <property type="match status" value="2"/>
</dbReference>
<dbReference type="GO" id="GO:0140664">
    <property type="term" value="F:ATP-dependent DNA damage sensor activity"/>
    <property type="evidence" value="ECO:0007669"/>
    <property type="project" value="InterPro"/>
</dbReference>
<protein>
    <recommendedName>
        <fullName evidence="3 13">DNA mismatch repair protein MSH3</fullName>
    </recommendedName>
    <alternativeName>
        <fullName evidence="3 13">DNA mismatch repair protein MSH3</fullName>
    </alternativeName>
    <alternativeName>
        <fullName evidence="12">MutS protein homolog 3</fullName>
    </alternativeName>
</protein>
<dbReference type="Pfam" id="PF05190">
    <property type="entry name" value="MutS_IV"/>
    <property type="match status" value="1"/>
</dbReference>
<evidence type="ECO:0000313" key="16">
    <source>
        <dbReference type="EMBL" id="ETW85435.1"/>
    </source>
</evidence>
<comment type="function">
    <text evidence="10">Component of the post-replicative DNA mismatch repair system (MMR). Heterodimerizes with MSH2 to form MutS beta, which binds to DNA mismatches thereby initiating DNA repair. MSH3 provides substrate-binding and substrate specificity to the complex. When bound, the MutS beta heterodimer bends the DNA helix and shields approximately 20 base pairs. Acts mainly to repair insertion-deletion loops (IDLs) from 2 to 13 nucleotides in size, but can also repair base-base and single insertion-deletion mismatches that occur during replication. After mismatch binding, forms a ternary complex with the MutL alpha heterodimer, which is thought to be responsible for directing the downstream MMR events, including strand discrimination, excision, and resynthesis. ATP binding and hydrolysis play a pivotal role in mismatch repair functions.</text>
</comment>
<dbReference type="InterPro" id="IPR036678">
    <property type="entry name" value="MutS_con_dom_sf"/>
</dbReference>
<dbReference type="SMART" id="SM00534">
    <property type="entry name" value="MUTSac"/>
    <property type="match status" value="1"/>
</dbReference>
<keyword evidence="5" id="KW-0227">DNA damage</keyword>
<evidence type="ECO:0000256" key="4">
    <source>
        <dbReference type="ARBA" id="ARBA00022741"/>
    </source>
</evidence>
<dbReference type="GO" id="GO:0006312">
    <property type="term" value="P:mitotic recombination"/>
    <property type="evidence" value="ECO:0007669"/>
    <property type="project" value="TreeGrafter"/>
</dbReference>
<accession>W4KJE0</accession>
<dbReference type="InterPro" id="IPR016151">
    <property type="entry name" value="DNA_mismatch_repair_MutS_N"/>
</dbReference>
<evidence type="ECO:0000256" key="5">
    <source>
        <dbReference type="ARBA" id="ARBA00022763"/>
    </source>
</evidence>
<dbReference type="InterPro" id="IPR036187">
    <property type="entry name" value="DNA_mismatch_repair_MutS_sf"/>
</dbReference>
<dbReference type="SUPFAM" id="SSF55271">
    <property type="entry name" value="DNA repair protein MutS, domain I"/>
    <property type="match status" value="1"/>
</dbReference>
<keyword evidence="4" id="KW-0547">Nucleotide-binding</keyword>
<sequence>MFGLPSSKKGKKKAGPAKRTRAVEEIGPRGLPYTALEQQVRRLKEKHPGVLLMIEVGYKYKFFGEDAQIASKELSIVCYPDHNYLVASVPDHRRDIHLKKLLSRGHKVGIIEQTETAALKKASDNRNAPFERELTHLYTATTYVDEIDSVDDVDKSTAPLLMCLVEESRGGMGADEKVCIGMIVICPSTGDVVHDEFIEVELSESYQTRMVHLKPAELLLPSKKMSSPTERMLNHFVHRNGTGGNTIRVERYKHPMSYTDAFKYVSDFYARKLESGVASQTVASGTPFPSSTCFLGKLMAGITDFPRQVVVALAECIKYLSAFNITDALLATEFYSTFTTRTHMLLNGNTLTNLEIYRNETDFTIKGSLMWVLDHTTTKFGSRLLRDWVGKPLVDRSALQERIDAVEEIIESPSMKLVQLRQVLKGLPDLAKGLCRIQYGKCTPKELSVLLPALNKVAVAFHAVDSPADVGFNSPILNEIMAALPRLREPVQRLIGEINLKRAAEGNKALMWTDCEKYPSVSNADMGIQAIEMDIAEELKSIRRVLRKPRIEWTTVKGDEYLIELPTEEHAKAPENWQVFSSTKKVRRYRSPIINAKLQELAQLQELLEDAAKQAFASFLEDISQNYYALLRDAVNKLAVADCLLSLALVSVKGDYVKPQFNDDEDVLEIIDGRHPMIEAMRSDPFIPNTVTMGADKPRSKIITGPNMGGKSSSVRMIALITIMAQIGSHVPAKSVKMSMIDGILTRMGASDELARGRSTFMVEMSETSDILLHTTAKSLVILDELGRGTSTFDGMAIAQAVLQHLVQMKRCKTLFITHYPLVATELERRFPGDLENLHMGFSEETRANNVREITFLYRLTAGLATESFGIECGRLAGLSENILEAADVHANKLRLQVEERHKRNKSGNPSPSSA</sequence>
<dbReference type="GO" id="GO:0005634">
    <property type="term" value="C:nucleus"/>
    <property type="evidence" value="ECO:0007669"/>
    <property type="project" value="UniProtKB-SubCell"/>
</dbReference>
<dbReference type="NCBIfam" id="NF003810">
    <property type="entry name" value="PRK05399.1"/>
    <property type="match status" value="1"/>
</dbReference>
<dbReference type="AlphaFoldDB" id="W4KJE0"/>
<dbReference type="SMART" id="SM00533">
    <property type="entry name" value="MUTSd"/>
    <property type="match status" value="1"/>
</dbReference>
<dbReference type="eggNOG" id="KOG0218">
    <property type="taxonomic scope" value="Eukaryota"/>
</dbReference>
<dbReference type="Gene3D" id="3.40.50.300">
    <property type="entry name" value="P-loop containing nucleotide triphosphate hydrolases"/>
    <property type="match status" value="1"/>
</dbReference>
<dbReference type="InterPro" id="IPR007861">
    <property type="entry name" value="DNA_mismatch_repair_MutS_clamp"/>
</dbReference>
<dbReference type="RefSeq" id="XP_009541814.1">
    <property type="nucleotide sequence ID" value="XM_009543519.1"/>
</dbReference>
<evidence type="ECO:0000256" key="8">
    <source>
        <dbReference type="ARBA" id="ARBA00023204"/>
    </source>
</evidence>
<dbReference type="Gene3D" id="3.40.1170.10">
    <property type="entry name" value="DNA repair protein MutS, domain I"/>
    <property type="match status" value="1"/>
</dbReference>
<comment type="similarity">
    <text evidence="2">Belongs to the DNA mismatch repair MutS family. MSH3 subfamily.</text>
</comment>
<dbReference type="GO" id="GO:0030983">
    <property type="term" value="F:mismatched DNA binding"/>
    <property type="evidence" value="ECO:0007669"/>
    <property type="project" value="InterPro"/>
</dbReference>
<dbReference type="PANTHER" id="PTHR11361">
    <property type="entry name" value="DNA MISMATCH REPAIR PROTEIN MUTS FAMILY MEMBER"/>
    <property type="match status" value="1"/>
</dbReference>
<dbReference type="Pfam" id="PF05192">
    <property type="entry name" value="MutS_III"/>
    <property type="match status" value="1"/>
</dbReference>
<keyword evidence="7" id="KW-0238">DNA-binding</keyword>
<evidence type="ECO:0000256" key="1">
    <source>
        <dbReference type="ARBA" id="ARBA00004123"/>
    </source>
</evidence>
<evidence type="ECO:0000256" key="3">
    <source>
        <dbReference type="ARBA" id="ARBA00022151"/>
    </source>
</evidence>
<name>W4KJE0_HETIT</name>
<dbReference type="Proteomes" id="UP000030671">
    <property type="component" value="Unassembled WGS sequence"/>
</dbReference>
<evidence type="ECO:0000256" key="2">
    <source>
        <dbReference type="ARBA" id="ARBA00007094"/>
    </source>
</evidence>
<evidence type="ECO:0000313" key="17">
    <source>
        <dbReference type="Proteomes" id="UP000030671"/>
    </source>
</evidence>